<sequence>CTVVGVPSITTNSSGFGCFMNDNIVDPTEYGIYIHNRTERLSDIWHRKRMGLVYIKARQSALRRAYPDSFDDDNHFGVDESSADPLKAPNPRSAPGSPRIRTSLEGVDTGITFASISIHDRERYLQYSMHGHEDEENVDFQIKAQHKVQMGGDNGRYYKTGNGNGNSNSNSDDRSNGNGASKGYQ</sequence>
<evidence type="ECO:0000256" key="7">
    <source>
        <dbReference type="RuleBase" id="RU363104"/>
    </source>
</evidence>
<keyword evidence="5 7" id="KW-0320">Glycogen biosynthesis</keyword>
<evidence type="ECO:0000256" key="1">
    <source>
        <dbReference type="ARBA" id="ARBA00004964"/>
    </source>
</evidence>
<evidence type="ECO:0000313" key="10">
    <source>
        <dbReference type="Proteomes" id="UP000738359"/>
    </source>
</evidence>
<keyword evidence="10" id="KW-1185">Reference proteome</keyword>
<dbReference type="EMBL" id="JAAAHY010001523">
    <property type="protein sequence ID" value="KAF9948484.1"/>
    <property type="molecule type" value="Genomic_DNA"/>
</dbReference>
<evidence type="ECO:0000256" key="2">
    <source>
        <dbReference type="ARBA" id="ARBA00010686"/>
    </source>
</evidence>
<reference evidence="9" key="1">
    <citation type="journal article" date="2020" name="Fungal Divers.">
        <title>Resolving the Mortierellaceae phylogeny through synthesis of multi-gene phylogenetics and phylogenomics.</title>
        <authorList>
            <person name="Vandepol N."/>
            <person name="Liber J."/>
            <person name="Desiro A."/>
            <person name="Na H."/>
            <person name="Kennedy M."/>
            <person name="Barry K."/>
            <person name="Grigoriev I.V."/>
            <person name="Miller A.N."/>
            <person name="O'Donnell K."/>
            <person name="Stajich J.E."/>
            <person name="Bonito G."/>
        </authorList>
    </citation>
    <scope>NUCLEOTIDE SEQUENCE</scope>
    <source>
        <strain evidence="9">CK1249</strain>
    </source>
</reference>
<dbReference type="Pfam" id="PF05693">
    <property type="entry name" value="Glycogen_syn"/>
    <property type="match status" value="1"/>
</dbReference>
<dbReference type="PANTHER" id="PTHR10176:SF3">
    <property type="entry name" value="GLYCOGEN [STARCH] SYNTHASE"/>
    <property type="match status" value="1"/>
</dbReference>
<dbReference type="GO" id="GO:0004373">
    <property type="term" value="F:alpha-1,4-glucan glucosyltransferase (UDP-glucose donor) activity"/>
    <property type="evidence" value="ECO:0007669"/>
    <property type="project" value="UniProtKB-EC"/>
</dbReference>
<evidence type="ECO:0000256" key="4">
    <source>
        <dbReference type="ARBA" id="ARBA00022679"/>
    </source>
</evidence>
<comment type="catalytic activity">
    <reaction evidence="6">
        <text>[(1-&gt;4)-alpha-D-glucosyl](n) + UDP-alpha-D-glucose = [(1-&gt;4)-alpha-D-glucosyl](n+1) + UDP + H(+)</text>
        <dbReference type="Rhea" id="RHEA:18549"/>
        <dbReference type="Rhea" id="RHEA-COMP:9584"/>
        <dbReference type="Rhea" id="RHEA-COMP:9587"/>
        <dbReference type="ChEBI" id="CHEBI:15378"/>
        <dbReference type="ChEBI" id="CHEBI:15444"/>
        <dbReference type="ChEBI" id="CHEBI:58223"/>
        <dbReference type="ChEBI" id="CHEBI:58885"/>
        <dbReference type="EC" id="2.4.1.11"/>
    </reaction>
    <physiologicalReaction direction="left-to-right" evidence="6">
        <dbReference type="Rhea" id="RHEA:18550"/>
    </physiologicalReaction>
</comment>
<accession>A0A9P6LXA3</accession>
<evidence type="ECO:0000256" key="8">
    <source>
        <dbReference type="SAM" id="MobiDB-lite"/>
    </source>
</evidence>
<proteinExistence type="inferred from homology"/>
<protein>
    <recommendedName>
        <fullName evidence="7">Glycogen [starch] synthase</fullName>
        <ecNumber evidence="7">2.4.1.11</ecNumber>
    </recommendedName>
</protein>
<dbReference type="InterPro" id="IPR008631">
    <property type="entry name" value="Glycogen_synth"/>
</dbReference>
<evidence type="ECO:0000256" key="6">
    <source>
        <dbReference type="ARBA" id="ARBA00047345"/>
    </source>
</evidence>
<dbReference type="Proteomes" id="UP000738359">
    <property type="component" value="Unassembled WGS sequence"/>
</dbReference>
<comment type="function">
    <text evidence="7">Transfers the glycosyl residue from UDP-Glc to the non-reducing end of alpha-1,4-glucan.</text>
</comment>
<name>A0A9P6LXA3_MORAP</name>
<organism evidence="9 10">
    <name type="scientific">Mortierella alpina</name>
    <name type="common">Oleaginous fungus</name>
    <name type="synonym">Mortierella renispora</name>
    <dbReference type="NCBI Taxonomy" id="64518"/>
    <lineage>
        <taxon>Eukaryota</taxon>
        <taxon>Fungi</taxon>
        <taxon>Fungi incertae sedis</taxon>
        <taxon>Mucoromycota</taxon>
        <taxon>Mortierellomycotina</taxon>
        <taxon>Mortierellomycetes</taxon>
        <taxon>Mortierellales</taxon>
        <taxon>Mortierellaceae</taxon>
        <taxon>Mortierella</taxon>
    </lineage>
</organism>
<keyword evidence="4 7" id="KW-0808">Transferase</keyword>
<feature type="non-terminal residue" evidence="9">
    <location>
        <position position="1"/>
    </location>
</feature>
<dbReference type="PANTHER" id="PTHR10176">
    <property type="entry name" value="GLYCOGEN SYNTHASE"/>
    <property type="match status" value="1"/>
</dbReference>
<feature type="region of interest" description="Disordered" evidence="8">
    <location>
        <begin position="149"/>
        <end position="185"/>
    </location>
</feature>
<dbReference type="GO" id="GO:0005737">
    <property type="term" value="C:cytoplasm"/>
    <property type="evidence" value="ECO:0007669"/>
    <property type="project" value="TreeGrafter"/>
</dbReference>
<comment type="caution">
    <text evidence="9">The sequence shown here is derived from an EMBL/GenBank/DDBJ whole genome shotgun (WGS) entry which is preliminary data.</text>
</comment>
<gene>
    <name evidence="9" type="ORF">BGZ70_002201</name>
</gene>
<evidence type="ECO:0000256" key="3">
    <source>
        <dbReference type="ARBA" id="ARBA00022676"/>
    </source>
</evidence>
<feature type="region of interest" description="Disordered" evidence="8">
    <location>
        <begin position="75"/>
        <end position="104"/>
    </location>
</feature>
<feature type="compositionally biased region" description="Low complexity" evidence="8">
    <location>
        <begin position="165"/>
        <end position="185"/>
    </location>
</feature>
<dbReference type="OrthoDB" id="6335297at2759"/>
<evidence type="ECO:0000256" key="5">
    <source>
        <dbReference type="ARBA" id="ARBA00023056"/>
    </source>
</evidence>
<comment type="pathway">
    <text evidence="1 7">Glycan biosynthesis; glycogen biosynthesis.</text>
</comment>
<dbReference type="EC" id="2.4.1.11" evidence="7"/>
<keyword evidence="3 7" id="KW-0328">Glycosyltransferase</keyword>
<dbReference type="GO" id="GO:0005978">
    <property type="term" value="P:glycogen biosynthetic process"/>
    <property type="evidence" value="ECO:0007669"/>
    <property type="project" value="UniProtKB-KW"/>
</dbReference>
<dbReference type="AlphaFoldDB" id="A0A9P6LXA3"/>
<evidence type="ECO:0000313" key="9">
    <source>
        <dbReference type="EMBL" id="KAF9948484.1"/>
    </source>
</evidence>
<comment type="similarity">
    <text evidence="2 7">Belongs to the glycosyltransferase 3 family.</text>
</comment>
<dbReference type="Gene3D" id="3.40.50.2000">
    <property type="entry name" value="Glycogen Phosphorylase B"/>
    <property type="match status" value="1"/>
</dbReference>